<dbReference type="AlphaFoldDB" id="A0A2P8G0C5"/>
<proteinExistence type="predicted"/>
<dbReference type="EMBL" id="PYAS01000008">
    <property type="protein sequence ID" value="PSL27419.1"/>
    <property type="molecule type" value="Genomic_DNA"/>
</dbReference>
<evidence type="ECO:0000313" key="2">
    <source>
        <dbReference type="Proteomes" id="UP000241964"/>
    </source>
</evidence>
<accession>A0A2P8G0C5</accession>
<comment type="caution">
    <text evidence="1">The sequence shown here is derived from an EMBL/GenBank/DDBJ whole genome shotgun (WGS) entry which is preliminary data.</text>
</comment>
<organism evidence="1 2">
    <name type="scientific">Dyadobacter jiangsuensis</name>
    <dbReference type="NCBI Taxonomy" id="1591085"/>
    <lineage>
        <taxon>Bacteria</taxon>
        <taxon>Pseudomonadati</taxon>
        <taxon>Bacteroidota</taxon>
        <taxon>Cytophagia</taxon>
        <taxon>Cytophagales</taxon>
        <taxon>Spirosomataceae</taxon>
        <taxon>Dyadobacter</taxon>
    </lineage>
</organism>
<protein>
    <recommendedName>
        <fullName evidence="3">Uracil DNA glycosylase superfamily protein</fullName>
    </recommendedName>
</protein>
<evidence type="ECO:0000313" key="1">
    <source>
        <dbReference type="EMBL" id="PSL27419.1"/>
    </source>
</evidence>
<reference evidence="1 2" key="1">
    <citation type="submission" date="2018-03" db="EMBL/GenBank/DDBJ databases">
        <title>Genomic Encyclopedia of Archaeal and Bacterial Type Strains, Phase II (KMG-II): from individual species to whole genera.</title>
        <authorList>
            <person name="Goeker M."/>
        </authorList>
    </citation>
    <scope>NUCLEOTIDE SEQUENCE [LARGE SCALE GENOMIC DNA]</scope>
    <source>
        <strain evidence="1 2">DSM 29057</strain>
    </source>
</reference>
<dbReference type="OrthoDB" id="6397422at2"/>
<keyword evidence="2" id="KW-1185">Reference proteome</keyword>
<name>A0A2P8G0C5_9BACT</name>
<sequence length="228" mass="26011">MQPTSLFDQFSALYTSEKLGDHDRPIIKDGIIHAPTFEKQSKRILFIAKEHNLGTDGGSPDFAADYGVWWQNYVYKRFAHRLSEWAYGILNDFPEDFHSISKEERLEALRSIALINVKKSSGTAAANAAIIAAYIAKSKALLQQQIMEIRPTLIVCCFRYDNYPNDLFGETDKILGQKIEMKKHSSNLYSRGLWNGLPVINFFHPSARKSKQFLYTELANALSYATDY</sequence>
<dbReference type="Proteomes" id="UP000241964">
    <property type="component" value="Unassembled WGS sequence"/>
</dbReference>
<evidence type="ECO:0008006" key="3">
    <source>
        <dbReference type="Google" id="ProtNLM"/>
    </source>
</evidence>
<gene>
    <name evidence="1" type="ORF">CLV60_108277</name>
</gene>
<dbReference type="RefSeq" id="WP_106596811.1">
    <property type="nucleotide sequence ID" value="NZ_PYAS01000008.1"/>
</dbReference>